<feature type="transmembrane region" description="Helical" evidence="1">
    <location>
        <begin position="53"/>
        <end position="76"/>
    </location>
</feature>
<proteinExistence type="predicted"/>
<keyword evidence="3" id="KW-1185">Reference proteome</keyword>
<evidence type="ECO:0000313" key="3">
    <source>
        <dbReference type="Proteomes" id="UP000290759"/>
    </source>
</evidence>
<organism evidence="2 3">
    <name type="scientific">Lichenibacterium minor</name>
    <dbReference type="NCBI Taxonomy" id="2316528"/>
    <lineage>
        <taxon>Bacteria</taxon>
        <taxon>Pseudomonadati</taxon>
        <taxon>Pseudomonadota</taxon>
        <taxon>Alphaproteobacteria</taxon>
        <taxon>Hyphomicrobiales</taxon>
        <taxon>Lichenihabitantaceae</taxon>
        <taxon>Lichenibacterium</taxon>
    </lineage>
</organism>
<protein>
    <submittedName>
        <fullName evidence="2">Uncharacterized protein</fullName>
    </submittedName>
</protein>
<dbReference type="Proteomes" id="UP000290759">
    <property type="component" value="Unassembled WGS sequence"/>
</dbReference>
<reference evidence="2 3" key="1">
    <citation type="submission" date="2018-12" db="EMBL/GenBank/DDBJ databases">
        <authorList>
            <person name="Grouzdev D.S."/>
            <person name="Krutkina M.S."/>
        </authorList>
    </citation>
    <scope>NUCLEOTIDE SEQUENCE [LARGE SCALE GENOMIC DNA]</scope>
    <source>
        <strain evidence="2 3">RmlP026</strain>
    </source>
</reference>
<dbReference type="EMBL" id="QYBB01000008">
    <property type="protein sequence ID" value="RYC32172.1"/>
    <property type="molecule type" value="Genomic_DNA"/>
</dbReference>
<evidence type="ECO:0000313" key="2">
    <source>
        <dbReference type="EMBL" id="RYC32172.1"/>
    </source>
</evidence>
<keyword evidence="1" id="KW-0472">Membrane</keyword>
<accession>A0A4Q2U734</accession>
<dbReference type="AlphaFoldDB" id="A0A4Q2U734"/>
<evidence type="ECO:0000256" key="1">
    <source>
        <dbReference type="SAM" id="Phobius"/>
    </source>
</evidence>
<reference evidence="2 3" key="2">
    <citation type="submission" date="2019-02" db="EMBL/GenBank/DDBJ databases">
        <title>'Lichenibacterium ramalinii' gen. nov. sp. nov., 'Lichenibacterium minor' gen. nov. sp. nov.</title>
        <authorList>
            <person name="Pankratov T."/>
        </authorList>
    </citation>
    <scope>NUCLEOTIDE SEQUENCE [LARGE SCALE GENOMIC DNA]</scope>
    <source>
        <strain evidence="2 3">RmlP026</strain>
    </source>
</reference>
<dbReference type="RefSeq" id="WP_129225648.1">
    <property type="nucleotide sequence ID" value="NZ_QYBB01000008.1"/>
</dbReference>
<gene>
    <name evidence="2" type="ORF">D3273_09015</name>
</gene>
<name>A0A4Q2U734_9HYPH</name>
<keyword evidence="1" id="KW-0812">Transmembrane</keyword>
<sequence length="81" mass="8924">MISALPIGRPHIERPDPMQGCARRQLFPRLGTGLLGRLRTSRVFVIQHEECMISAPDLICVLLLAAIAATLALCVIHRPMP</sequence>
<keyword evidence="1" id="KW-1133">Transmembrane helix</keyword>
<comment type="caution">
    <text evidence="2">The sequence shown here is derived from an EMBL/GenBank/DDBJ whole genome shotgun (WGS) entry which is preliminary data.</text>
</comment>